<reference evidence="2" key="1">
    <citation type="journal article" date="2021" name="PeerJ">
        <title>Extensive microbial diversity within the chicken gut microbiome revealed by metagenomics and culture.</title>
        <authorList>
            <person name="Gilroy R."/>
            <person name="Ravi A."/>
            <person name="Getino M."/>
            <person name="Pursley I."/>
            <person name="Horton D.L."/>
            <person name="Alikhan N.F."/>
            <person name="Baker D."/>
            <person name="Gharbi K."/>
            <person name="Hall N."/>
            <person name="Watson M."/>
            <person name="Adriaenssens E.M."/>
            <person name="Foster-Nyarko E."/>
            <person name="Jarju S."/>
            <person name="Secka A."/>
            <person name="Antonio M."/>
            <person name="Oren A."/>
            <person name="Chaudhuri R.R."/>
            <person name="La Ragione R."/>
            <person name="Hildebrand F."/>
            <person name="Pallen M.J."/>
        </authorList>
    </citation>
    <scope>NUCLEOTIDE SEQUENCE</scope>
    <source>
        <strain evidence="2">ChiBcec16_6824</strain>
    </source>
</reference>
<name>A0A9D1Y7Q9_9FIRM</name>
<dbReference type="AlphaFoldDB" id="A0A9D1Y7Q9"/>
<feature type="transmembrane region" description="Helical" evidence="1">
    <location>
        <begin position="235"/>
        <end position="254"/>
    </location>
</feature>
<keyword evidence="1" id="KW-0472">Membrane</keyword>
<evidence type="ECO:0000256" key="1">
    <source>
        <dbReference type="SAM" id="Phobius"/>
    </source>
</evidence>
<keyword evidence="1" id="KW-1133">Transmembrane helix</keyword>
<keyword evidence="1" id="KW-0812">Transmembrane</keyword>
<accession>A0A9D1Y7Q9</accession>
<evidence type="ECO:0000313" key="3">
    <source>
        <dbReference type="Proteomes" id="UP000823868"/>
    </source>
</evidence>
<dbReference type="Proteomes" id="UP000823868">
    <property type="component" value="Unassembled WGS sequence"/>
</dbReference>
<sequence>MTRWKKLNRFQQVLFLFQAVLLVVFSVLYPIFTRQTGVSYRGALLLRSVQGENIVYSGKVDGTPVSLTVSPDQTLVFQAGESIPVSYTVTEDSTAVPEGNDMSEVLTGVEVRRDGEILFRGGWFLDGSFDYLVDQDSGTLRPTLSISVDGIQYDADGQPVEPSLEPDASEVLNLVFSPALVHRGVPWAYWIGTFLVVANAVAMLYADELFRFNLRFQIRDPERAEPSEWELSSRYVGWIVLAVSAAVVYILGLTELA</sequence>
<gene>
    <name evidence="2" type="ORF">H9841_03850</name>
</gene>
<proteinExistence type="predicted"/>
<reference evidence="2" key="2">
    <citation type="submission" date="2021-04" db="EMBL/GenBank/DDBJ databases">
        <authorList>
            <person name="Gilroy R."/>
        </authorList>
    </citation>
    <scope>NUCLEOTIDE SEQUENCE</scope>
    <source>
        <strain evidence="2">ChiBcec16_6824</strain>
    </source>
</reference>
<dbReference type="EMBL" id="DXDX01000071">
    <property type="protein sequence ID" value="HIY21021.1"/>
    <property type="molecule type" value="Genomic_DNA"/>
</dbReference>
<protein>
    <submittedName>
        <fullName evidence="2">Uncharacterized protein</fullName>
    </submittedName>
</protein>
<comment type="caution">
    <text evidence="2">The sequence shown here is derived from an EMBL/GenBank/DDBJ whole genome shotgun (WGS) entry which is preliminary data.</text>
</comment>
<evidence type="ECO:0000313" key="2">
    <source>
        <dbReference type="EMBL" id="HIY21021.1"/>
    </source>
</evidence>
<organism evidence="2 3">
    <name type="scientific">Candidatus Flavonifractor merdigallinarum</name>
    <dbReference type="NCBI Taxonomy" id="2838589"/>
    <lineage>
        <taxon>Bacteria</taxon>
        <taxon>Bacillati</taxon>
        <taxon>Bacillota</taxon>
        <taxon>Clostridia</taxon>
        <taxon>Eubacteriales</taxon>
        <taxon>Oscillospiraceae</taxon>
        <taxon>Flavonifractor</taxon>
    </lineage>
</organism>
<feature type="transmembrane region" description="Helical" evidence="1">
    <location>
        <begin position="12"/>
        <end position="32"/>
    </location>
</feature>
<feature type="transmembrane region" description="Helical" evidence="1">
    <location>
        <begin position="187"/>
        <end position="206"/>
    </location>
</feature>